<dbReference type="GO" id="GO:0005840">
    <property type="term" value="C:ribosome"/>
    <property type="evidence" value="ECO:0007669"/>
    <property type="project" value="InterPro"/>
</dbReference>
<keyword evidence="3 5" id="KW-0698">rRNA processing</keyword>
<dbReference type="Proteomes" id="UP000319040">
    <property type="component" value="Unassembled WGS sequence"/>
</dbReference>
<dbReference type="InterPro" id="IPR036976">
    <property type="entry name" value="RimM_N_sf"/>
</dbReference>
<dbReference type="Pfam" id="PF01782">
    <property type="entry name" value="RimM"/>
    <property type="match status" value="1"/>
</dbReference>
<gene>
    <name evidence="5" type="primary">rimM</name>
    <name evidence="8" type="ORF">SAMN06265379_103356</name>
</gene>
<evidence type="ECO:0000256" key="5">
    <source>
        <dbReference type="HAMAP-Rule" id="MF_00014"/>
    </source>
</evidence>
<organism evidence="8 9">
    <name type="scientific">Saccharicrinis carchari</name>
    <dbReference type="NCBI Taxonomy" id="1168039"/>
    <lineage>
        <taxon>Bacteria</taxon>
        <taxon>Pseudomonadati</taxon>
        <taxon>Bacteroidota</taxon>
        <taxon>Bacteroidia</taxon>
        <taxon>Marinilabiliales</taxon>
        <taxon>Marinilabiliaceae</taxon>
        <taxon>Saccharicrinis</taxon>
    </lineage>
</organism>
<dbReference type="GO" id="GO:0005737">
    <property type="term" value="C:cytoplasm"/>
    <property type="evidence" value="ECO:0007669"/>
    <property type="project" value="UniProtKB-SubCell"/>
</dbReference>
<dbReference type="Gene3D" id="2.40.30.60">
    <property type="entry name" value="RimM"/>
    <property type="match status" value="1"/>
</dbReference>
<feature type="domain" description="Ribosome maturation factor RimM PRC barrel" evidence="7">
    <location>
        <begin position="129"/>
        <end position="193"/>
    </location>
</feature>
<dbReference type="HAMAP" id="MF_00014">
    <property type="entry name" value="Ribosome_mat_RimM"/>
    <property type="match status" value="1"/>
</dbReference>
<comment type="similarity">
    <text evidence="5">Belongs to the RimM family.</text>
</comment>
<evidence type="ECO:0000259" key="7">
    <source>
        <dbReference type="Pfam" id="PF24986"/>
    </source>
</evidence>
<accession>A0A521CQZ9</accession>
<dbReference type="Pfam" id="PF24986">
    <property type="entry name" value="PRC_RimM"/>
    <property type="match status" value="1"/>
</dbReference>
<evidence type="ECO:0000256" key="4">
    <source>
        <dbReference type="ARBA" id="ARBA00023186"/>
    </source>
</evidence>
<evidence type="ECO:0000313" key="8">
    <source>
        <dbReference type="EMBL" id="SMO61090.1"/>
    </source>
</evidence>
<proteinExistence type="inferred from homology"/>
<dbReference type="Gene3D" id="2.30.30.240">
    <property type="entry name" value="PRC-barrel domain"/>
    <property type="match status" value="1"/>
</dbReference>
<dbReference type="PANTHER" id="PTHR33692">
    <property type="entry name" value="RIBOSOME MATURATION FACTOR RIMM"/>
    <property type="match status" value="1"/>
</dbReference>
<dbReference type="AlphaFoldDB" id="A0A521CQZ9"/>
<evidence type="ECO:0000256" key="1">
    <source>
        <dbReference type="ARBA" id="ARBA00022490"/>
    </source>
</evidence>
<sequence length="207" mass="23419">MRRFFTQHIAAEILFLYFYPTNINGMIQKEDTTQIGFIQKTHGVKGELTLLLIEGINSEELDMDFLFLDIDKGLVPFYVESYRVKGTKSILVKLEGVDSESRAGDLCGTAVYVGKQQLEALDEMPDVGYVGYRVYDKKKGCIGSIRAVVEIVNNPLFALDFENKEILFPIHPDFIIASDDTEKTLHVDLPEGLIDIYLEEPDDEELG</sequence>
<dbReference type="GO" id="GO:0043022">
    <property type="term" value="F:ribosome binding"/>
    <property type="evidence" value="ECO:0007669"/>
    <property type="project" value="InterPro"/>
</dbReference>
<dbReference type="OrthoDB" id="9810331at2"/>
<dbReference type="PANTHER" id="PTHR33692:SF1">
    <property type="entry name" value="RIBOSOME MATURATION FACTOR RIMM"/>
    <property type="match status" value="1"/>
</dbReference>
<keyword evidence="1 5" id="KW-0963">Cytoplasm</keyword>
<dbReference type="InterPro" id="IPR056792">
    <property type="entry name" value="PRC_RimM"/>
</dbReference>
<evidence type="ECO:0000259" key="6">
    <source>
        <dbReference type="Pfam" id="PF01782"/>
    </source>
</evidence>
<keyword evidence="4 5" id="KW-0143">Chaperone</keyword>
<dbReference type="GO" id="GO:0006364">
    <property type="term" value="P:rRNA processing"/>
    <property type="evidence" value="ECO:0007669"/>
    <property type="project" value="UniProtKB-UniRule"/>
</dbReference>
<comment type="domain">
    <text evidence="5">The PRC barrel domain binds ribosomal protein uS19.</text>
</comment>
<name>A0A521CQZ9_SACCC</name>
<comment type="subcellular location">
    <subcellularLocation>
        <location evidence="5">Cytoplasm</location>
    </subcellularLocation>
</comment>
<comment type="subunit">
    <text evidence="5">Binds ribosomal protein uS19.</text>
</comment>
<keyword evidence="2 5" id="KW-0690">Ribosome biogenesis</keyword>
<evidence type="ECO:0000256" key="2">
    <source>
        <dbReference type="ARBA" id="ARBA00022517"/>
    </source>
</evidence>
<evidence type="ECO:0000313" key="9">
    <source>
        <dbReference type="Proteomes" id="UP000319040"/>
    </source>
</evidence>
<reference evidence="8 9" key="1">
    <citation type="submission" date="2017-05" db="EMBL/GenBank/DDBJ databases">
        <authorList>
            <person name="Varghese N."/>
            <person name="Submissions S."/>
        </authorList>
    </citation>
    <scope>NUCLEOTIDE SEQUENCE [LARGE SCALE GENOMIC DNA]</scope>
    <source>
        <strain evidence="8 9">DSM 27040</strain>
    </source>
</reference>
<dbReference type="InterPro" id="IPR002676">
    <property type="entry name" value="RimM_N"/>
</dbReference>
<comment type="function">
    <text evidence="5">An accessory protein needed during the final step in the assembly of 30S ribosomal subunit, possibly for assembly of the head region. Essential for efficient processing of 16S rRNA. May be needed both before and after RbfA during the maturation of 16S rRNA. It has affinity for free ribosomal 30S subunits but not for 70S ribosomes.</text>
</comment>
<dbReference type="SUPFAM" id="SSF50447">
    <property type="entry name" value="Translation proteins"/>
    <property type="match status" value="1"/>
</dbReference>
<dbReference type="InterPro" id="IPR011033">
    <property type="entry name" value="PRC_barrel-like_sf"/>
</dbReference>
<dbReference type="InterPro" id="IPR011961">
    <property type="entry name" value="RimM"/>
</dbReference>
<protein>
    <recommendedName>
        <fullName evidence="5">Ribosome maturation factor RimM</fullName>
    </recommendedName>
</protein>
<dbReference type="GO" id="GO:0042274">
    <property type="term" value="P:ribosomal small subunit biogenesis"/>
    <property type="evidence" value="ECO:0007669"/>
    <property type="project" value="UniProtKB-UniRule"/>
</dbReference>
<keyword evidence="9" id="KW-1185">Reference proteome</keyword>
<feature type="domain" description="RimM N-terminal" evidence="6">
    <location>
        <begin position="34"/>
        <end position="115"/>
    </location>
</feature>
<dbReference type="SUPFAM" id="SSF50346">
    <property type="entry name" value="PRC-barrel domain"/>
    <property type="match status" value="1"/>
</dbReference>
<dbReference type="EMBL" id="FXTB01000003">
    <property type="protein sequence ID" value="SMO61090.1"/>
    <property type="molecule type" value="Genomic_DNA"/>
</dbReference>
<evidence type="ECO:0000256" key="3">
    <source>
        <dbReference type="ARBA" id="ARBA00022552"/>
    </source>
</evidence>
<dbReference type="InterPro" id="IPR009000">
    <property type="entry name" value="Transl_B-barrel_sf"/>
</dbReference>